<gene>
    <name evidence="2" type="ORF">EWM64_g10626</name>
</gene>
<accession>A0A4Y9ZF54</accession>
<comment type="caution">
    <text evidence="2">The sequence shown here is derived from an EMBL/GenBank/DDBJ whole genome shotgun (WGS) entry which is preliminary data.</text>
</comment>
<protein>
    <submittedName>
        <fullName evidence="2">Uncharacterized protein</fullName>
    </submittedName>
</protein>
<dbReference type="EMBL" id="SFCI01002925">
    <property type="protein sequence ID" value="TFY73385.1"/>
    <property type="molecule type" value="Genomic_DNA"/>
</dbReference>
<proteinExistence type="predicted"/>
<dbReference type="Proteomes" id="UP000298061">
    <property type="component" value="Unassembled WGS sequence"/>
</dbReference>
<dbReference type="AlphaFoldDB" id="A0A4Y9ZF54"/>
<evidence type="ECO:0000256" key="1">
    <source>
        <dbReference type="SAM" id="SignalP"/>
    </source>
</evidence>
<organism evidence="2 3">
    <name type="scientific">Hericium alpestre</name>
    <dbReference type="NCBI Taxonomy" id="135208"/>
    <lineage>
        <taxon>Eukaryota</taxon>
        <taxon>Fungi</taxon>
        <taxon>Dikarya</taxon>
        <taxon>Basidiomycota</taxon>
        <taxon>Agaricomycotina</taxon>
        <taxon>Agaricomycetes</taxon>
        <taxon>Russulales</taxon>
        <taxon>Hericiaceae</taxon>
        <taxon>Hericium</taxon>
    </lineage>
</organism>
<keyword evidence="1" id="KW-0732">Signal</keyword>
<name>A0A4Y9ZF54_9AGAM</name>
<evidence type="ECO:0000313" key="2">
    <source>
        <dbReference type="EMBL" id="TFY73385.1"/>
    </source>
</evidence>
<feature type="signal peptide" evidence="1">
    <location>
        <begin position="1"/>
        <end position="18"/>
    </location>
</feature>
<reference evidence="2 3" key="1">
    <citation type="submission" date="2019-02" db="EMBL/GenBank/DDBJ databases">
        <title>Genome sequencing of the rare red list fungi Hericium alpestre (H. flagellum).</title>
        <authorList>
            <person name="Buettner E."/>
            <person name="Kellner H."/>
        </authorList>
    </citation>
    <scope>NUCLEOTIDE SEQUENCE [LARGE SCALE GENOMIC DNA]</scope>
    <source>
        <strain evidence="2 3">DSM 108284</strain>
    </source>
</reference>
<evidence type="ECO:0000313" key="3">
    <source>
        <dbReference type="Proteomes" id="UP000298061"/>
    </source>
</evidence>
<sequence length="49" mass="5047">MLLPSALLLLAAAALARAQGAITDYAPHANQTCPPASSPLLRTFSAQNQ</sequence>
<feature type="non-terminal residue" evidence="2">
    <location>
        <position position="49"/>
    </location>
</feature>
<keyword evidence="3" id="KW-1185">Reference proteome</keyword>
<feature type="chain" id="PRO_5021283383" evidence="1">
    <location>
        <begin position="19"/>
        <end position="49"/>
    </location>
</feature>